<dbReference type="PANTHER" id="PTHR30203">
    <property type="entry name" value="OUTER MEMBRANE CATION EFFLUX PROTEIN"/>
    <property type="match status" value="1"/>
</dbReference>
<organism evidence="4 5">
    <name type="scientific">Rhodanobacter ginsenosidimutans</name>
    <dbReference type="NCBI Taxonomy" id="490571"/>
    <lineage>
        <taxon>Bacteria</taxon>
        <taxon>Pseudomonadati</taxon>
        <taxon>Pseudomonadota</taxon>
        <taxon>Gammaproteobacteria</taxon>
        <taxon>Lysobacterales</taxon>
        <taxon>Rhodanobacteraceae</taxon>
        <taxon>Rhodanobacter</taxon>
    </lineage>
</organism>
<evidence type="ECO:0000256" key="1">
    <source>
        <dbReference type="ARBA" id="ARBA00007613"/>
    </source>
</evidence>
<feature type="region of interest" description="Disordered" evidence="2">
    <location>
        <begin position="1"/>
        <end position="33"/>
    </location>
</feature>
<dbReference type="Pfam" id="PF02321">
    <property type="entry name" value="OEP"/>
    <property type="match status" value="1"/>
</dbReference>
<keyword evidence="3" id="KW-0472">Membrane</keyword>
<dbReference type="PANTHER" id="PTHR30203:SF24">
    <property type="entry name" value="BLR4935 PROTEIN"/>
    <property type="match status" value="1"/>
</dbReference>
<dbReference type="InterPro" id="IPR010131">
    <property type="entry name" value="MdtP/NodT-like"/>
</dbReference>
<evidence type="ECO:0000256" key="2">
    <source>
        <dbReference type="SAM" id="MobiDB-lite"/>
    </source>
</evidence>
<reference evidence="5" key="1">
    <citation type="journal article" date="2019" name="Int. J. Syst. Evol. Microbiol.">
        <title>The Global Catalogue of Microorganisms (GCM) 10K type strain sequencing project: providing services to taxonomists for standard genome sequencing and annotation.</title>
        <authorList>
            <consortium name="The Broad Institute Genomics Platform"/>
            <consortium name="The Broad Institute Genome Sequencing Center for Infectious Disease"/>
            <person name="Wu L."/>
            <person name="Ma J."/>
        </authorList>
    </citation>
    <scope>NUCLEOTIDE SEQUENCE [LARGE SCALE GENOMIC DNA]</scope>
    <source>
        <strain evidence="5">KACC 12822</strain>
    </source>
</reference>
<dbReference type="SUPFAM" id="SSF56954">
    <property type="entry name" value="Outer membrane efflux proteins (OEP)"/>
    <property type="match status" value="1"/>
</dbReference>
<evidence type="ECO:0000313" key="4">
    <source>
        <dbReference type="EMBL" id="MFC5439309.1"/>
    </source>
</evidence>
<name>A0ABW0JT54_9GAMM</name>
<dbReference type="Proteomes" id="UP001596018">
    <property type="component" value="Unassembled WGS sequence"/>
</dbReference>
<evidence type="ECO:0000256" key="3">
    <source>
        <dbReference type="SAM" id="Phobius"/>
    </source>
</evidence>
<dbReference type="InterPro" id="IPR003423">
    <property type="entry name" value="OMP_efflux"/>
</dbReference>
<evidence type="ECO:0000313" key="5">
    <source>
        <dbReference type="Proteomes" id="UP001596018"/>
    </source>
</evidence>
<protein>
    <submittedName>
        <fullName evidence="4">TolC family protein</fullName>
    </submittedName>
</protein>
<proteinExistence type="inferred from homology"/>
<sequence length="490" mass="52632">MTTRIRPPHANPRRTRTDPVATPTAVRPRPAVRSRSLRHGIRIGLLIGTMLILTSCATYSALPLGDGHGASSVAQLRAPTSAMPLPALSTHRFDPSDGLDATELAMLAVANSPALKLRRDELGLARAQAFAAGLLPDPQLSLGADFPQHSGPGLSKAFNLGISEDISALLTRSSRTAEARSHVEQVSLELLWAEWQTVTQARQLFDQVVALRAQQHRLQLEADALAPVDRHVQMALQEGNLSYDTASAGLNADADVRKRLGDMATQLHQAQSDLHVLLGLADSAPIELVEGTDPVQPTAAQIQQALTDLPARRPDLLALKAGYAAQDAALRGAILAQFPALTLGFNTARDTSAVYTKGFSIGINLPLFNRNRGNIAIERATRVQLKDAYDERVLTARSDVARLQADLATLDAQRAPLVAHVGQLDAARRAAETAWREQLLDWPTYLAIRSNALSADLDLLSFRQQRANAAVALQALLGSTDIPAARKSSP</sequence>
<comment type="similarity">
    <text evidence="1">Belongs to the outer membrane factor (OMF) (TC 1.B.17) family.</text>
</comment>
<dbReference type="RefSeq" id="WP_377338737.1">
    <property type="nucleotide sequence ID" value="NZ_JALBWS010000015.1"/>
</dbReference>
<keyword evidence="3" id="KW-0812">Transmembrane</keyword>
<accession>A0ABW0JT54</accession>
<dbReference type="Gene3D" id="1.20.1600.10">
    <property type="entry name" value="Outer membrane efflux proteins (OEP)"/>
    <property type="match status" value="1"/>
</dbReference>
<keyword evidence="5" id="KW-1185">Reference proteome</keyword>
<comment type="caution">
    <text evidence="4">The sequence shown here is derived from an EMBL/GenBank/DDBJ whole genome shotgun (WGS) entry which is preliminary data.</text>
</comment>
<keyword evidence="3" id="KW-1133">Transmembrane helix</keyword>
<dbReference type="EMBL" id="JBHSMM010000001">
    <property type="protein sequence ID" value="MFC5439309.1"/>
    <property type="molecule type" value="Genomic_DNA"/>
</dbReference>
<gene>
    <name evidence="4" type="ORF">ACFPK0_04675</name>
</gene>
<feature type="transmembrane region" description="Helical" evidence="3">
    <location>
        <begin position="43"/>
        <end position="62"/>
    </location>
</feature>